<dbReference type="EMBL" id="JAGTJJ010000001">
    <property type="protein sequence ID" value="MDC3979740.1"/>
    <property type="molecule type" value="Genomic_DNA"/>
</dbReference>
<evidence type="ECO:0000313" key="10">
    <source>
        <dbReference type="EMBL" id="MDC3979740.1"/>
    </source>
</evidence>
<evidence type="ECO:0000256" key="8">
    <source>
        <dbReference type="SAM" id="Phobius"/>
    </source>
</evidence>
<keyword evidence="3 10" id="KW-0328">Glycosyltransferase</keyword>
<dbReference type="GO" id="GO:0005886">
    <property type="term" value="C:plasma membrane"/>
    <property type="evidence" value="ECO:0007669"/>
    <property type="project" value="UniProtKB-SubCell"/>
</dbReference>
<evidence type="ECO:0000256" key="1">
    <source>
        <dbReference type="ARBA" id="ARBA00004651"/>
    </source>
</evidence>
<dbReference type="InterPro" id="IPR050297">
    <property type="entry name" value="LipidA_mod_glycosyltrf_83"/>
</dbReference>
<feature type="transmembrane region" description="Helical" evidence="8">
    <location>
        <begin position="431"/>
        <end position="449"/>
    </location>
</feature>
<sequence>MSPLGARGAVDKPSDEGRDRLFSAALFVLALLLRLYVAIAWAREPVWDGHYYDFGARRIAEGFGYSDDVVVGGQRVWHPWCHYPVGYSGFLAIFYRLFGAGPMTAPVVNAVTGALVVVLVHRLARYATTKNRARAAGLLCALDPGLIVYAALVMTEPLAALGLVAAGWLVARDAKTKPMRGALLAGLTLGLATLVRPQSLLCAPALGLFTLGDGTLRTKLKKGLVTAGIALATAVLVVLPWTARNCRVMDGCAFVSTNAGWNLAIGASPRATGRFETLRASDGCKVVTGQVQQDQCWRDEGLRWITNDPIRWLSLVPKKLSHTFDHESFPMGYLGEANPAAWPEPRKATGRAVLTTVHVALLALAALGLVASPLGRLPLRARLTQIAALLAVLGVVLHGILSDAHPFWPLAVLIVLFGALPLPGAPARNAAVGYLVFAVATVALTHAIFFGEDRYHVVITPVLCLLAALALRPSGALAAPSRAAADVPPPS</sequence>
<proteinExistence type="predicted"/>
<accession>A0A9X3WZC8</accession>
<gene>
    <name evidence="10" type="ORF">KEG57_04465</name>
</gene>
<dbReference type="Pfam" id="PF13231">
    <property type="entry name" value="PMT_2"/>
    <property type="match status" value="1"/>
</dbReference>
<reference evidence="10 11" key="1">
    <citation type="submission" date="2021-04" db="EMBL/GenBank/DDBJ databases">
        <title>Genome analysis of Polyangium sp.</title>
        <authorList>
            <person name="Li Y."/>
            <person name="Wang J."/>
        </authorList>
    </citation>
    <scope>NUCLEOTIDE SEQUENCE [LARGE SCALE GENOMIC DNA]</scope>
    <source>
        <strain evidence="10 11">SDU14</strain>
    </source>
</reference>
<evidence type="ECO:0000256" key="2">
    <source>
        <dbReference type="ARBA" id="ARBA00022475"/>
    </source>
</evidence>
<evidence type="ECO:0000256" key="4">
    <source>
        <dbReference type="ARBA" id="ARBA00022679"/>
    </source>
</evidence>
<organism evidence="10 11">
    <name type="scientific">Polyangium jinanense</name>
    <dbReference type="NCBI Taxonomy" id="2829994"/>
    <lineage>
        <taxon>Bacteria</taxon>
        <taxon>Pseudomonadati</taxon>
        <taxon>Myxococcota</taxon>
        <taxon>Polyangia</taxon>
        <taxon>Polyangiales</taxon>
        <taxon>Polyangiaceae</taxon>
        <taxon>Polyangium</taxon>
    </lineage>
</organism>
<evidence type="ECO:0000256" key="5">
    <source>
        <dbReference type="ARBA" id="ARBA00022692"/>
    </source>
</evidence>
<keyword evidence="6 8" id="KW-1133">Transmembrane helix</keyword>
<dbReference type="GO" id="GO:0016763">
    <property type="term" value="F:pentosyltransferase activity"/>
    <property type="evidence" value="ECO:0007669"/>
    <property type="project" value="TreeGrafter"/>
</dbReference>
<name>A0A9X3WZC8_9BACT</name>
<dbReference type="PANTHER" id="PTHR33908">
    <property type="entry name" value="MANNOSYLTRANSFERASE YKCB-RELATED"/>
    <property type="match status" value="1"/>
</dbReference>
<feature type="transmembrane region" description="Helical" evidence="8">
    <location>
        <begin position="103"/>
        <end position="124"/>
    </location>
</feature>
<dbReference type="PANTHER" id="PTHR33908:SF11">
    <property type="entry name" value="MEMBRANE PROTEIN"/>
    <property type="match status" value="1"/>
</dbReference>
<feature type="transmembrane region" description="Helical" evidence="8">
    <location>
        <begin position="407"/>
        <end position="424"/>
    </location>
</feature>
<keyword evidence="4 10" id="KW-0808">Transferase</keyword>
<evidence type="ECO:0000256" key="3">
    <source>
        <dbReference type="ARBA" id="ARBA00022676"/>
    </source>
</evidence>
<evidence type="ECO:0000256" key="6">
    <source>
        <dbReference type="ARBA" id="ARBA00022989"/>
    </source>
</evidence>
<feature type="transmembrane region" description="Helical" evidence="8">
    <location>
        <begin position="455"/>
        <end position="472"/>
    </location>
</feature>
<feature type="transmembrane region" description="Helical" evidence="8">
    <location>
        <begin position="383"/>
        <end position="401"/>
    </location>
</feature>
<comment type="caution">
    <text evidence="10">The sequence shown here is derived from an EMBL/GenBank/DDBJ whole genome shotgun (WGS) entry which is preliminary data.</text>
</comment>
<dbReference type="AlphaFoldDB" id="A0A9X3WZC8"/>
<feature type="transmembrane region" description="Helical" evidence="8">
    <location>
        <begin position="352"/>
        <end position="371"/>
    </location>
</feature>
<evidence type="ECO:0000259" key="9">
    <source>
        <dbReference type="Pfam" id="PF13231"/>
    </source>
</evidence>
<keyword evidence="11" id="KW-1185">Reference proteome</keyword>
<evidence type="ECO:0000256" key="7">
    <source>
        <dbReference type="ARBA" id="ARBA00023136"/>
    </source>
</evidence>
<feature type="transmembrane region" description="Helical" evidence="8">
    <location>
        <begin position="183"/>
        <end position="211"/>
    </location>
</feature>
<feature type="domain" description="Glycosyltransferase RgtA/B/C/D-like" evidence="9">
    <location>
        <begin position="86"/>
        <end position="241"/>
    </location>
</feature>
<feature type="transmembrane region" description="Helical" evidence="8">
    <location>
        <begin position="21"/>
        <end position="42"/>
    </location>
</feature>
<keyword evidence="2" id="KW-1003">Cell membrane</keyword>
<dbReference type="InterPro" id="IPR038731">
    <property type="entry name" value="RgtA/B/C-like"/>
</dbReference>
<feature type="transmembrane region" description="Helical" evidence="8">
    <location>
        <begin position="223"/>
        <end position="241"/>
    </location>
</feature>
<comment type="subcellular location">
    <subcellularLocation>
        <location evidence="1">Cell membrane</location>
        <topology evidence="1">Multi-pass membrane protein</topology>
    </subcellularLocation>
</comment>
<dbReference type="GO" id="GO:0009103">
    <property type="term" value="P:lipopolysaccharide biosynthetic process"/>
    <property type="evidence" value="ECO:0007669"/>
    <property type="project" value="UniProtKB-ARBA"/>
</dbReference>
<keyword evidence="7 8" id="KW-0472">Membrane</keyword>
<protein>
    <submittedName>
        <fullName evidence="10">Glycosyltransferase family 39 protein</fullName>
        <ecNumber evidence="10">2.4.-.-</ecNumber>
    </submittedName>
</protein>
<keyword evidence="5 8" id="KW-0812">Transmembrane</keyword>
<evidence type="ECO:0000313" key="11">
    <source>
        <dbReference type="Proteomes" id="UP001151081"/>
    </source>
</evidence>
<dbReference type="EC" id="2.4.-.-" evidence="10"/>
<feature type="transmembrane region" description="Helical" evidence="8">
    <location>
        <begin position="145"/>
        <end position="171"/>
    </location>
</feature>
<dbReference type="Proteomes" id="UP001151081">
    <property type="component" value="Unassembled WGS sequence"/>
</dbReference>